<reference evidence="7 8" key="1">
    <citation type="submission" date="2019-12" db="EMBL/GenBank/DDBJ databases">
        <title>Sporaefaciens musculi gen. nov., sp. nov., a novel bacterium isolated from the caecum of an obese mouse.</title>
        <authorList>
            <person name="Rasmussen T.S."/>
            <person name="Streidl T."/>
            <person name="Hitch T.C.A."/>
            <person name="Wortmann E."/>
            <person name="Deptula P."/>
            <person name="Hansen M."/>
            <person name="Nielsen D.S."/>
            <person name="Clavel T."/>
            <person name="Vogensen F.K."/>
        </authorList>
    </citation>
    <scope>NUCLEOTIDE SEQUENCE [LARGE SCALE GENOMIC DNA]</scope>
    <source>
        <strain evidence="7 8">WCA-9-b2</strain>
    </source>
</reference>
<dbReference type="GO" id="GO:0015833">
    <property type="term" value="P:peptide transport"/>
    <property type="evidence" value="ECO:0007669"/>
    <property type="project" value="TreeGrafter"/>
</dbReference>
<dbReference type="Gene3D" id="3.90.76.10">
    <property type="entry name" value="Dipeptide-binding Protein, Domain 1"/>
    <property type="match status" value="1"/>
</dbReference>
<evidence type="ECO:0000313" key="7">
    <source>
        <dbReference type="EMBL" id="MXP75410.1"/>
    </source>
</evidence>
<dbReference type="AlphaFoldDB" id="A0A7X3MFN2"/>
<evidence type="ECO:0000313" key="8">
    <source>
        <dbReference type="Proteomes" id="UP000460412"/>
    </source>
</evidence>
<feature type="signal peptide" evidence="5">
    <location>
        <begin position="1"/>
        <end position="20"/>
    </location>
</feature>
<dbReference type="Pfam" id="PF00496">
    <property type="entry name" value="SBP_bac_5"/>
    <property type="match status" value="1"/>
</dbReference>
<dbReference type="InterPro" id="IPR039424">
    <property type="entry name" value="SBP_5"/>
</dbReference>
<evidence type="ECO:0000256" key="2">
    <source>
        <dbReference type="ARBA" id="ARBA00005695"/>
    </source>
</evidence>
<dbReference type="GO" id="GO:0043190">
    <property type="term" value="C:ATP-binding cassette (ABC) transporter complex"/>
    <property type="evidence" value="ECO:0007669"/>
    <property type="project" value="InterPro"/>
</dbReference>
<dbReference type="PANTHER" id="PTHR30290:SF59">
    <property type="entry name" value="OLIGOPEPTIDE ABC TRANSPORTER,SUBSTRATE-BINDING PROTEIN"/>
    <property type="match status" value="1"/>
</dbReference>
<dbReference type="Gene3D" id="3.40.190.10">
    <property type="entry name" value="Periplasmic binding protein-like II"/>
    <property type="match status" value="1"/>
</dbReference>
<dbReference type="Proteomes" id="UP000460412">
    <property type="component" value="Unassembled WGS sequence"/>
</dbReference>
<dbReference type="GO" id="GO:1904680">
    <property type="term" value="F:peptide transmembrane transporter activity"/>
    <property type="evidence" value="ECO:0007669"/>
    <property type="project" value="TreeGrafter"/>
</dbReference>
<dbReference type="Gene3D" id="3.10.105.10">
    <property type="entry name" value="Dipeptide-binding Protein, Domain 3"/>
    <property type="match status" value="1"/>
</dbReference>
<keyword evidence="8" id="KW-1185">Reference proteome</keyword>
<keyword evidence="3 5" id="KW-0732">Signal</keyword>
<sequence length="530" mass="59241">MKKKLVSILLCAALAVTAFTGCGSSDPEEEAKSKAALEGSDTEGGTKTTGAEGVFTYAIGGDTGNTLNPLTADDRWGLMTCHLLYSPAYYIYADGTVDYILAESMEPSEDGLTYTMKLKEGLKWSDGKPLTADDIIYTYEEQNKQTENLFIGGKPIQFQKVDDLTVEFKLPSVCASAMEMLSSEASILPKHYFEGKNTFDINMLEEEVVGAGPYVLEEYQTGQHLKFKKNPNYANGEANIDTIVYRIIENNDTATLALQNGEIDAWIGLPDLLDPYQDNDGFNITNYSEGRVAYMRLNPKSPNMQEKSYREGILYAMDREEIMVAAYTDKEFFDLGYSFLPPNNSYYSDDVEKWEQDLDKAKELTADGSKALKLCYVEEDPVQTNQGLTIQAELKEIGIEVELAGMNQAAYMKVAYDNENTEYDIFLGGYVMGVDPDIYSSLFVSTKDNMINYNNAEIDQLFADGNGTLDEDERKEIYDEVQKKVSEEAIFYPFGSNLRTLVTTARVDGLEEAKFVPIYTFGDLSKLELK</sequence>
<evidence type="ECO:0000256" key="1">
    <source>
        <dbReference type="ARBA" id="ARBA00004193"/>
    </source>
</evidence>
<proteinExistence type="inferred from homology"/>
<dbReference type="InterPro" id="IPR023765">
    <property type="entry name" value="SBP_5_CS"/>
</dbReference>
<dbReference type="InterPro" id="IPR000914">
    <property type="entry name" value="SBP_5_dom"/>
</dbReference>
<dbReference type="PROSITE" id="PS51257">
    <property type="entry name" value="PROKAR_LIPOPROTEIN"/>
    <property type="match status" value="1"/>
</dbReference>
<organism evidence="7 8">
    <name type="scientific">Sporofaciens musculi</name>
    <dbReference type="NCBI Taxonomy" id="2681861"/>
    <lineage>
        <taxon>Bacteria</taxon>
        <taxon>Bacillati</taxon>
        <taxon>Bacillota</taxon>
        <taxon>Clostridia</taxon>
        <taxon>Lachnospirales</taxon>
        <taxon>Lachnospiraceae</taxon>
        <taxon>Sporofaciens</taxon>
    </lineage>
</organism>
<dbReference type="GO" id="GO:0042597">
    <property type="term" value="C:periplasmic space"/>
    <property type="evidence" value="ECO:0007669"/>
    <property type="project" value="UniProtKB-ARBA"/>
</dbReference>
<name>A0A7X3MFN2_9FIRM</name>
<evidence type="ECO:0000259" key="6">
    <source>
        <dbReference type="Pfam" id="PF00496"/>
    </source>
</evidence>
<feature type="domain" description="Solute-binding protein family 5" evidence="6">
    <location>
        <begin position="100"/>
        <end position="448"/>
    </location>
</feature>
<dbReference type="PIRSF" id="PIRSF002741">
    <property type="entry name" value="MppA"/>
    <property type="match status" value="1"/>
</dbReference>
<dbReference type="SUPFAM" id="SSF53850">
    <property type="entry name" value="Periplasmic binding protein-like II"/>
    <property type="match status" value="1"/>
</dbReference>
<feature type="chain" id="PRO_5039650589" evidence="5">
    <location>
        <begin position="21"/>
        <end position="530"/>
    </location>
</feature>
<comment type="similarity">
    <text evidence="2">Belongs to the bacterial solute-binding protein 5 family.</text>
</comment>
<feature type="region of interest" description="Disordered" evidence="4">
    <location>
        <begin position="22"/>
        <end position="49"/>
    </location>
</feature>
<comment type="subcellular location">
    <subcellularLocation>
        <location evidence="1">Cell membrane</location>
        <topology evidence="1">Lipid-anchor</topology>
    </subcellularLocation>
</comment>
<evidence type="ECO:0000256" key="4">
    <source>
        <dbReference type="SAM" id="MobiDB-lite"/>
    </source>
</evidence>
<comment type="caution">
    <text evidence="7">The sequence shown here is derived from an EMBL/GenBank/DDBJ whole genome shotgun (WGS) entry which is preliminary data.</text>
</comment>
<dbReference type="EMBL" id="WUQX01000001">
    <property type="protein sequence ID" value="MXP75410.1"/>
    <property type="molecule type" value="Genomic_DNA"/>
</dbReference>
<dbReference type="PANTHER" id="PTHR30290">
    <property type="entry name" value="PERIPLASMIC BINDING COMPONENT OF ABC TRANSPORTER"/>
    <property type="match status" value="1"/>
</dbReference>
<gene>
    <name evidence="7" type="ORF">GN277_08475</name>
</gene>
<evidence type="ECO:0000256" key="5">
    <source>
        <dbReference type="SAM" id="SignalP"/>
    </source>
</evidence>
<evidence type="ECO:0000256" key="3">
    <source>
        <dbReference type="ARBA" id="ARBA00022729"/>
    </source>
</evidence>
<dbReference type="PROSITE" id="PS01040">
    <property type="entry name" value="SBP_BACTERIAL_5"/>
    <property type="match status" value="1"/>
</dbReference>
<accession>A0A7X3MFN2</accession>
<protein>
    <submittedName>
        <fullName evidence="7">ABC transporter substrate-binding protein</fullName>
    </submittedName>
</protein>
<dbReference type="RefSeq" id="WP_159750668.1">
    <property type="nucleotide sequence ID" value="NZ_WUQX01000001.1"/>
</dbReference>
<dbReference type="InterPro" id="IPR030678">
    <property type="entry name" value="Peptide/Ni-bd"/>
</dbReference>
<dbReference type="CDD" id="cd00995">
    <property type="entry name" value="PBP2_NikA_DppA_OppA_like"/>
    <property type="match status" value="1"/>
</dbReference>